<proteinExistence type="predicted"/>
<protein>
    <submittedName>
        <fullName evidence="1">Uncharacterized protein</fullName>
    </submittedName>
</protein>
<accession>A0A9I9E826</accession>
<reference evidence="1" key="1">
    <citation type="submission" date="2023-03" db="UniProtKB">
        <authorList>
            <consortium name="EnsemblPlants"/>
        </authorList>
    </citation>
    <scope>IDENTIFICATION</scope>
</reference>
<name>A0A9I9E826_CUCME</name>
<organism evidence="1">
    <name type="scientific">Cucumis melo</name>
    <name type="common">Muskmelon</name>
    <dbReference type="NCBI Taxonomy" id="3656"/>
    <lineage>
        <taxon>Eukaryota</taxon>
        <taxon>Viridiplantae</taxon>
        <taxon>Streptophyta</taxon>
        <taxon>Embryophyta</taxon>
        <taxon>Tracheophyta</taxon>
        <taxon>Spermatophyta</taxon>
        <taxon>Magnoliopsida</taxon>
        <taxon>eudicotyledons</taxon>
        <taxon>Gunneridae</taxon>
        <taxon>Pentapetalae</taxon>
        <taxon>rosids</taxon>
        <taxon>fabids</taxon>
        <taxon>Cucurbitales</taxon>
        <taxon>Cucurbitaceae</taxon>
        <taxon>Benincaseae</taxon>
        <taxon>Cucumis</taxon>
    </lineage>
</organism>
<dbReference type="AlphaFoldDB" id="A0A9I9E826"/>
<evidence type="ECO:0000313" key="1">
    <source>
        <dbReference type="EnsemblPlants" id="MELO3C030096.2.1"/>
    </source>
</evidence>
<dbReference type="Gramene" id="MELO3C030096.2.1">
    <property type="protein sequence ID" value="MELO3C030096.2.1"/>
    <property type="gene ID" value="MELO3C030096.2"/>
</dbReference>
<sequence>MEYFVWLKSQGNGKGRGKLASDREGSVTCHMETQFCFRVYVSITNNQLYACDHPYPLPNHYQCIPGPHNYKNRIVHVITYHTVDVSKNSLCYLQISGHQALRPSWAKQAIKLKLKDLSEHFDVSLEAPGLLMLRVVGQELS</sequence>
<dbReference type="EnsemblPlants" id="MELO3C030096.2.1">
    <property type="protein sequence ID" value="MELO3C030096.2.1"/>
    <property type="gene ID" value="MELO3C030096.2"/>
</dbReference>